<evidence type="ECO:0000256" key="15">
    <source>
        <dbReference type="ARBA" id="ARBA00024183"/>
    </source>
</evidence>
<evidence type="ECO:0000256" key="4">
    <source>
        <dbReference type="ARBA" id="ARBA00022525"/>
    </source>
</evidence>
<dbReference type="GO" id="GO:0060468">
    <property type="term" value="P:prevention of polyspermy"/>
    <property type="evidence" value="ECO:0007669"/>
    <property type="project" value="TreeGrafter"/>
</dbReference>
<comment type="caution">
    <text evidence="24">The sequence shown here is derived from an EMBL/GenBank/DDBJ whole genome shotgun (WGS) entry which is preliminary data.</text>
</comment>
<evidence type="ECO:0000256" key="18">
    <source>
        <dbReference type="ARBA" id="ARBA00042273"/>
    </source>
</evidence>
<dbReference type="InterPro" id="IPR017957">
    <property type="entry name" value="P_trefoil_CS"/>
</dbReference>
<comment type="caution">
    <text evidence="20">Lacks conserved residue(s) required for the propagation of feature annotation.</text>
</comment>
<gene>
    <name evidence="24" type="ORF">NDU88_006767</name>
</gene>
<dbReference type="SUPFAM" id="SSF57492">
    <property type="entry name" value="Trefoil"/>
    <property type="match status" value="1"/>
</dbReference>
<keyword evidence="12" id="KW-0675">Receptor</keyword>
<feature type="domain" description="ZP" evidence="22">
    <location>
        <begin position="245"/>
        <end position="516"/>
    </location>
</feature>
<evidence type="ECO:0000256" key="3">
    <source>
        <dbReference type="ARBA" id="ARBA00022475"/>
    </source>
</evidence>
<evidence type="ECO:0000256" key="11">
    <source>
        <dbReference type="ARBA" id="ARBA00023157"/>
    </source>
</evidence>
<evidence type="ECO:0000259" key="23">
    <source>
        <dbReference type="PROSITE" id="PS51448"/>
    </source>
</evidence>
<evidence type="ECO:0000256" key="21">
    <source>
        <dbReference type="SAM" id="Phobius"/>
    </source>
</evidence>
<name>A0AAV7PPF3_PLEWA</name>
<evidence type="ECO:0000256" key="19">
    <source>
        <dbReference type="ARBA" id="ARBA00042573"/>
    </source>
</evidence>
<organism evidence="24 25">
    <name type="scientific">Pleurodeles waltl</name>
    <name type="common">Iberian ribbed newt</name>
    <dbReference type="NCBI Taxonomy" id="8319"/>
    <lineage>
        <taxon>Eukaryota</taxon>
        <taxon>Metazoa</taxon>
        <taxon>Chordata</taxon>
        <taxon>Craniata</taxon>
        <taxon>Vertebrata</taxon>
        <taxon>Euteleostomi</taxon>
        <taxon>Amphibia</taxon>
        <taxon>Batrachia</taxon>
        <taxon>Caudata</taxon>
        <taxon>Salamandroidea</taxon>
        <taxon>Salamandridae</taxon>
        <taxon>Pleurodelinae</taxon>
        <taxon>Pleurodeles</taxon>
    </lineage>
</organism>
<feature type="disulfide bond" evidence="20">
    <location>
        <begin position="210"/>
        <end position="225"/>
    </location>
</feature>
<keyword evidence="6" id="KW-0165">Cleavage on pair of basic residues</keyword>
<dbReference type="Gene3D" id="4.10.110.10">
    <property type="entry name" value="Spasmolytic Protein, domain 1"/>
    <property type="match status" value="1"/>
</dbReference>
<dbReference type="Pfam" id="PF22821">
    <property type="entry name" value="ZP1_ZP4_Ig-like"/>
    <property type="match status" value="1"/>
</dbReference>
<keyword evidence="7 21" id="KW-0812">Transmembrane</keyword>
<accession>A0AAV7PPF3</accession>
<keyword evidence="10 21" id="KW-0472">Membrane</keyword>
<evidence type="ECO:0000256" key="6">
    <source>
        <dbReference type="ARBA" id="ARBA00022685"/>
    </source>
</evidence>
<evidence type="ECO:0000256" key="2">
    <source>
        <dbReference type="ARBA" id="ARBA00010863"/>
    </source>
</evidence>
<dbReference type="GO" id="GO:0005886">
    <property type="term" value="C:plasma membrane"/>
    <property type="evidence" value="ECO:0007669"/>
    <property type="project" value="UniProtKB-SubCell"/>
</dbReference>
<dbReference type="PROSITE" id="PS51448">
    <property type="entry name" value="P_TREFOIL_2"/>
    <property type="match status" value="1"/>
</dbReference>
<dbReference type="GO" id="GO:0035805">
    <property type="term" value="C:egg coat"/>
    <property type="evidence" value="ECO:0007669"/>
    <property type="project" value="UniProtKB-SubCell"/>
</dbReference>
<sequence length="602" mass="65536">MVPDWCLKGRALTPSVAAPLCLLSARAPDFPWGHSGSSTGPVRQIQHTSHTPLLRLTLHSKQWACLAASNPPGATTGQSTGWRHHLAKGPHRCCVSPSEPTSRPGWPLVVRPALRACYADGMVHSLKNDSSCGTWVSHKPDGSLVVGAAYTGCFTSEKDGEYTITLGIEEVIDGQKIYQEKKLKCPVLHAMDAPSADVCDSVHKADRLPCGSLPITQAGCQANSCCYDPSSSSTPCYFGSQVTAQCTHTGHAIVAVSKYLTVPSLDLGSVHLSVATTCSGFSKNNNDVFLVYQFPLACGSIYQDGDATVYENRLEATNDVRTSSDGSITRASTFRLTVRCSFSASSGLVPLTIEVFTVPPPLPVSSSGSLLLEMRIATDQAYNSYYKDSEYPVIKVLKDPVFVEVRVLQRTDPNLVLVLNECWATSSSDPMQPLQWPILENRCPYSGDNYKTQVIPVVGASSILQFPAHYKRFVVTTFTFVNNNQPSLRGQIYFHCSASVCFPSFLETCLTTCPPFLRKRRMTEALDMEHKTLVTSEGPVYFNVDDDKASVVLGDSNIAPQSMLPKLRRGALVGMGLLCVAVSIGLWKYRRHLHSKVEATNV</sequence>
<comment type="subcellular location">
    <subcellularLocation>
        <location evidence="1">Cell membrane</location>
        <topology evidence="1">Single-pass type I membrane protein</topology>
    </subcellularLocation>
    <subcellularLocation>
        <location evidence="15">Zona pellucida</location>
    </subcellularLocation>
</comment>
<keyword evidence="25" id="KW-1185">Reference proteome</keyword>
<evidence type="ECO:0000256" key="12">
    <source>
        <dbReference type="ARBA" id="ARBA00023170"/>
    </source>
</evidence>
<evidence type="ECO:0000256" key="17">
    <source>
        <dbReference type="ARBA" id="ARBA00040238"/>
    </source>
</evidence>
<dbReference type="PROSITE" id="PS00025">
    <property type="entry name" value="P_TREFOIL_1"/>
    <property type="match status" value="1"/>
</dbReference>
<evidence type="ECO:0000313" key="24">
    <source>
        <dbReference type="EMBL" id="KAJ1128388.1"/>
    </source>
</evidence>
<proteinExistence type="inferred from homology"/>
<evidence type="ECO:0000259" key="22">
    <source>
        <dbReference type="PROSITE" id="PS51034"/>
    </source>
</evidence>
<dbReference type="Gene3D" id="2.60.40.4100">
    <property type="entry name" value="Zona pellucida, ZP-C domain"/>
    <property type="match status" value="1"/>
</dbReference>
<keyword evidence="14" id="KW-0278">Fertilization</keyword>
<keyword evidence="3" id="KW-1003">Cell membrane</keyword>
<dbReference type="PANTHER" id="PTHR23343:SF31">
    <property type="entry name" value="ZONA PELLUCIDA SPERM-BINDING PROTEIN 4"/>
    <property type="match status" value="1"/>
</dbReference>
<keyword evidence="13" id="KW-0325">Glycoprotein</keyword>
<evidence type="ECO:0000256" key="13">
    <source>
        <dbReference type="ARBA" id="ARBA00023180"/>
    </source>
</evidence>
<keyword evidence="4" id="KW-0964">Secreted</keyword>
<dbReference type="InterPro" id="IPR054554">
    <property type="entry name" value="ZP1/4_Ig-like"/>
</dbReference>
<dbReference type="PANTHER" id="PTHR23343">
    <property type="entry name" value="ZONA PELLUCIDA SPERM-BINDING PROTEIN"/>
    <property type="match status" value="1"/>
</dbReference>
<evidence type="ECO:0000256" key="1">
    <source>
        <dbReference type="ARBA" id="ARBA00004251"/>
    </source>
</evidence>
<dbReference type="Pfam" id="PF00100">
    <property type="entry name" value="Zona_pellucida"/>
    <property type="match status" value="1"/>
</dbReference>
<feature type="transmembrane region" description="Helical" evidence="21">
    <location>
        <begin position="570"/>
        <end position="587"/>
    </location>
</feature>
<keyword evidence="8" id="KW-0732">Signal</keyword>
<dbReference type="InterPro" id="IPR055356">
    <property type="entry name" value="ZP-N"/>
</dbReference>
<dbReference type="InterPro" id="IPR000519">
    <property type="entry name" value="P_trefoil_dom"/>
</dbReference>
<dbReference type="GO" id="GO:0035804">
    <property type="term" value="F:structural constituent of egg coat"/>
    <property type="evidence" value="ECO:0007669"/>
    <property type="project" value="TreeGrafter"/>
</dbReference>
<keyword evidence="11 20" id="KW-1015">Disulfide bond</keyword>
<dbReference type="PROSITE" id="PS51034">
    <property type="entry name" value="ZP_2"/>
    <property type="match status" value="1"/>
</dbReference>
<evidence type="ECO:0000256" key="10">
    <source>
        <dbReference type="ARBA" id="ARBA00023136"/>
    </source>
</evidence>
<dbReference type="Pfam" id="PF23344">
    <property type="entry name" value="ZP-N"/>
    <property type="match status" value="1"/>
</dbReference>
<dbReference type="InterPro" id="IPR001507">
    <property type="entry name" value="ZP_dom"/>
</dbReference>
<evidence type="ECO:0000256" key="9">
    <source>
        <dbReference type="ARBA" id="ARBA00022989"/>
    </source>
</evidence>
<dbReference type="Pfam" id="PF00088">
    <property type="entry name" value="Trefoil"/>
    <property type="match status" value="1"/>
</dbReference>
<reference evidence="24" key="1">
    <citation type="journal article" date="2022" name="bioRxiv">
        <title>Sequencing and chromosome-scale assembly of the giantPleurodeles waltlgenome.</title>
        <authorList>
            <person name="Brown T."/>
            <person name="Elewa A."/>
            <person name="Iarovenko S."/>
            <person name="Subramanian E."/>
            <person name="Araus A.J."/>
            <person name="Petzold A."/>
            <person name="Susuki M."/>
            <person name="Suzuki K.-i.T."/>
            <person name="Hayashi T."/>
            <person name="Toyoda A."/>
            <person name="Oliveira C."/>
            <person name="Osipova E."/>
            <person name="Leigh N.D."/>
            <person name="Simon A."/>
            <person name="Yun M.H."/>
        </authorList>
    </citation>
    <scope>NUCLEOTIDE SEQUENCE</scope>
    <source>
        <strain evidence="24">20211129_DDA</strain>
        <tissue evidence="24">Liver</tissue>
    </source>
</reference>
<comment type="similarity">
    <text evidence="2">Belongs to the ZP domain family. ZPB subfamily.</text>
</comment>
<keyword evidence="5" id="KW-0272">Extracellular matrix</keyword>
<comment type="function">
    <text evidence="16">Component of the zona pellucida, an extracellular matrix surrounding oocytes which mediates sperm binding, induction of the acrosome reaction and prevents post-fertilization polyspermy. The zona pellucida is composed of 3 to 4 glycoproteins, ZP1, ZP2, ZP3, and ZP4. ZP4 may act as a sperm receptor.</text>
</comment>
<dbReference type="CDD" id="cd00111">
    <property type="entry name" value="Trefoil"/>
    <property type="match status" value="1"/>
</dbReference>
<evidence type="ECO:0000256" key="5">
    <source>
        <dbReference type="ARBA" id="ARBA00022530"/>
    </source>
</evidence>
<dbReference type="InterPro" id="IPR017977">
    <property type="entry name" value="ZP_dom_CS"/>
</dbReference>
<dbReference type="InterPro" id="IPR044913">
    <property type="entry name" value="P_trefoil_dom_sf"/>
</dbReference>
<dbReference type="AlphaFoldDB" id="A0AAV7PPF3"/>
<dbReference type="Gene3D" id="2.60.40.3210">
    <property type="entry name" value="Zona pellucida, ZP-N domain"/>
    <property type="match status" value="1"/>
</dbReference>
<evidence type="ECO:0000256" key="14">
    <source>
        <dbReference type="ARBA" id="ARBA00023279"/>
    </source>
</evidence>
<dbReference type="GO" id="GO:0032190">
    <property type="term" value="F:acrosin binding"/>
    <property type="evidence" value="ECO:0007669"/>
    <property type="project" value="TreeGrafter"/>
</dbReference>
<dbReference type="InterPro" id="IPR051148">
    <property type="entry name" value="Zona_Pellucida_Domain_gp"/>
</dbReference>
<dbReference type="GO" id="GO:0007339">
    <property type="term" value="P:binding of sperm to zona pellucida"/>
    <property type="evidence" value="ECO:0007669"/>
    <property type="project" value="TreeGrafter"/>
</dbReference>
<keyword evidence="9 21" id="KW-1133">Transmembrane helix</keyword>
<protein>
    <recommendedName>
        <fullName evidence="17">Zona pellucida sperm-binding protein 4</fullName>
    </recommendedName>
    <alternativeName>
        <fullName evidence="19">Zona pellucida glycoprotein 4</fullName>
    </alternativeName>
    <alternativeName>
        <fullName evidence="18">Zona pellucida protein B</fullName>
    </alternativeName>
</protein>
<dbReference type="SMART" id="SM00241">
    <property type="entry name" value="ZP"/>
    <property type="match status" value="1"/>
</dbReference>
<evidence type="ECO:0000256" key="7">
    <source>
        <dbReference type="ARBA" id="ARBA00022692"/>
    </source>
</evidence>
<evidence type="ECO:0000256" key="8">
    <source>
        <dbReference type="ARBA" id="ARBA00022729"/>
    </source>
</evidence>
<dbReference type="Proteomes" id="UP001066276">
    <property type="component" value="Chromosome 7"/>
</dbReference>
<dbReference type="InterPro" id="IPR055355">
    <property type="entry name" value="ZP-C"/>
</dbReference>
<evidence type="ECO:0000256" key="16">
    <source>
        <dbReference type="ARBA" id="ARBA00037545"/>
    </source>
</evidence>
<feature type="domain" description="P-type" evidence="23">
    <location>
        <begin position="197"/>
        <end position="240"/>
    </location>
</feature>
<dbReference type="SMART" id="SM00018">
    <property type="entry name" value="PD"/>
    <property type="match status" value="1"/>
</dbReference>
<dbReference type="EMBL" id="JANPWB010000011">
    <property type="protein sequence ID" value="KAJ1128388.1"/>
    <property type="molecule type" value="Genomic_DNA"/>
</dbReference>
<evidence type="ECO:0000256" key="20">
    <source>
        <dbReference type="PROSITE-ProRule" id="PRU00779"/>
    </source>
</evidence>
<dbReference type="PROSITE" id="PS00682">
    <property type="entry name" value="ZP_1"/>
    <property type="match status" value="1"/>
</dbReference>
<dbReference type="InterPro" id="IPR042235">
    <property type="entry name" value="ZP-C_dom"/>
</dbReference>
<evidence type="ECO:0000313" key="25">
    <source>
        <dbReference type="Proteomes" id="UP001066276"/>
    </source>
</evidence>